<dbReference type="CDD" id="cd23507">
    <property type="entry name" value="hydrophobin_I"/>
    <property type="match status" value="1"/>
</dbReference>
<keyword evidence="1" id="KW-0732">Signal</keyword>
<sequence>MFAIKTLIAAVAVLGATNGALAWSGSSSISCGNGSTSFCCSDVSSPDSSATGVLSGILNNIHVGVNCSPVTLSLLSSTSVSQCNSNLVCCSGRSMDGKTQLGCDARTQRKMSPDV</sequence>
<evidence type="ECO:0000313" key="3">
    <source>
        <dbReference type="Proteomes" id="UP000268535"/>
    </source>
</evidence>
<proteinExistence type="inferred from homology"/>
<dbReference type="Proteomes" id="UP000268535">
    <property type="component" value="Unassembled WGS sequence"/>
</dbReference>
<evidence type="ECO:0000313" key="2">
    <source>
        <dbReference type="EMBL" id="RKO95495.1"/>
    </source>
</evidence>
<keyword evidence="1" id="KW-0134">Cell wall</keyword>
<comment type="subcellular location">
    <subcellularLocation>
        <location evidence="1">Secreted</location>
        <location evidence="1">Cell wall</location>
    </subcellularLocation>
</comment>
<evidence type="ECO:0000256" key="1">
    <source>
        <dbReference type="RuleBase" id="RU365009"/>
    </source>
</evidence>
<keyword evidence="1" id="KW-0964">Secreted</keyword>
<feature type="signal peptide" evidence="1">
    <location>
        <begin position="1"/>
        <end position="22"/>
    </location>
</feature>
<protein>
    <recommendedName>
        <fullName evidence="1">Hydrophobin</fullName>
    </recommendedName>
</protein>
<accession>A0A4P9WSW2</accession>
<gene>
    <name evidence="2" type="ORF">CAUPRSCDRAFT_12802</name>
</gene>
<feature type="chain" id="PRO_5021037039" description="Hydrophobin" evidence="1">
    <location>
        <begin position="23"/>
        <end position="115"/>
    </location>
</feature>
<keyword evidence="1" id="KW-1015">Disulfide bond</keyword>
<dbReference type="GO" id="GO:0009277">
    <property type="term" value="C:fungal-type cell wall"/>
    <property type="evidence" value="ECO:0007669"/>
    <property type="project" value="InterPro"/>
</dbReference>
<dbReference type="AlphaFoldDB" id="A0A4P9WSW2"/>
<dbReference type="GO" id="GO:0005199">
    <property type="term" value="F:structural constituent of cell wall"/>
    <property type="evidence" value="ECO:0007669"/>
    <property type="project" value="InterPro"/>
</dbReference>
<organism evidence="2 3">
    <name type="scientific">Caulochytrium protostelioides</name>
    <dbReference type="NCBI Taxonomy" id="1555241"/>
    <lineage>
        <taxon>Eukaryota</taxon>
        <taxon>Fungi</taxon>
        <taxon>Fungi incertae sedis</taxon>
        <taxon>Chytridiomycota</taxon>
        <taxon>Chytridiomycota incertae sedis</taxon>
        <taxon>Chytridiomycetes</taxon>
        <taxon>Caulochytriales</taxon>
        <taxon>Caulochytriaceae</taxon>
        <taxon>Caulochytrium</taxon>
    </lineage>
</organism>
<reference evidence="3" key="1">
    <citation type="journal article" date="2018" name="Nat. Microbiol.">
        <title>Leveraging single-cell genomics to expand the fungal tree of life.</title>
        <authorList>
            <person name="Ahrendt S.R."/>
            <person name="Quandt C.A."/>
            <person name="Ciobanu D."/>
            <person name="Clum A."/>
            <person name="Salamov A."/>
            <person name="Andreopoulos B."/>
            <person name="Cheng J.F."/>
            <person name="Woyke T."/>
            <person name="Pelin A."/>
            <person name="Henrissat B."/>
            <person name="Reynolds N.K."/>
            <person name="Benny G.L."/>
            <person name="Smith M.E."/>
            <person name="James T.Y."/>
            <person name="Grigoriev I.V."/>
        </authorList>
    </citation>
    <scope>NUCLEOTIDE SEQUENCE [LARGE SCALE GENOMIC DNA]</scope>
    <source>
        <strain evidence="3">ATCC 52028</strain>
    </source>
</reference>
<dbReference type="EMBL" id="ML011581">
    <property type="protein sequence ID" value="RKO95495.1"/>
    <property type="molecule type" value="Genomic_DNA"/>
</dbReference>
<dbReference type="PROSITE" id="PS51257">
    <property type="entry name" value="PROKAR_LIPOPROTEIN"/>
    <property type="match status" value="1"/>
</dbReference>
<name>A0A4P9WSW2_9FUNG</name>
<comment type="similarity">
    <text evidence="1">Belongs to the fungal hydrophobin family.</text>
</comment>
<dbReference type="InterPro" id="IPR001338">
    <property type="entry name" value="Class_I_Hydrophobin"/>
</dbReference>
<dbReference type="Pfam" id="PF01185">
    <property type="entry name" value="Hydrophobin"/>
    <property type="match status" value="1"/>
</dbReference>